<dbReference type="SUPFAM" id="SSF102114">
    <property type="entry name" value="Radical SAM enzymes"/>
    <property type="match status" value="1"/>
</dbReference>
<dbReference type="InterPro" id="IPR007197">
    <property type="entry name" value="rSAM"/>
</dbReference>
<keyword evidence="2" id="KW-0479">Metal-binding</keyword>
<gene>
    <name evidence="6" type="ORF">ACE11A_07400</name>
</gene>
<dbReference type="Pfam" id="PF04055">
    <property type="entry name" value="Radical_SAM"/>
    <property type="match status" value="1"/>
</dbReference>
<dbReference type="InterPro" id="IPR058240">
    <property type="entry name" value="rSAM_sf"/>
</dbReference>
<keyword evidence="3" id="KW-0408">Iron</keyword>
<comment type="caution">
    <text evidence="6">The sequence shown here is derived from an EMBL/GenBank/DDBJ whole genome shotgun (WGS) entry which is preliminary data.</text>
</comment>
<keyword evidence="1" id="KW-0949">S-adenosyl-L-methionine</keyword>
<dbReference type="Pfam" id="PF13186">
    <property type="entry name" value="SPASM"/>
    <property type="match status" value="1"/>
</dbReference>
<name>A0ABV4ZJ61_9ACTN</name>
<dbReference type="RefSeq" id="WP_375062209.1">
    <property type="nucleotide sequence ID" value="NZ_JBHGBT010000005.1"/>
</dbReference>
<dbReference type="EMBL" id="JBHGBT010000005">
    <property type="protein sequence ID" value="MFB4194177.1"/>
    <property type="molecule type" value="Genomic_DNA"/>
</dbReference>
<evidence type="ECO:0000256" key="1">
    <source>
        <dbReference type="ARBA" id="ARBA00022691"/>
    </source>
</evidence>
<dbReference type="SFLD" id="SFLDG01216">
    <property type="entry name" value="thioether_bond_formation_requi"/>
    <property type="match status" value="1"/>
</dbReference>
<evidence type="ECO:0000256" key="2">
    <source>
        <dbReference type="ARBA" id="ARBA00022723"/>
    </source>
</evidence>
<dbReference type="PANTHER" id="PTHR11228">
    <property type="entry name" value="RADICAL SAM DOMAIN PROTEIN"/>
    <property type="match status" value="1"/>
</dbReference>
<protein>
    <submittedName>
        <fullName evidence="6">Radical SAM protein</fullName>
    </submittedName>
</protein>
<dbReference type="PANTHER" id="PTHR11228:SF7">
    <property type="entry name" value="PQQA PEPTIDE CYCLASE"/>
    <property type="match status" value="1"/>
</dbReference>
<dbReference type="SFLD" id="SFLDG01067">
    <property type="entry name" value="SPASM/twitch_domain_containing"/>
    <property type="match status" value="1"/>
</dbReference>
<dbReference type="SFLD" id="SFLDS00029">
    <property type="entry name" value="Radical_SAM"/>
    <property type="match status" value="1"/>
</dbReference>
<reference evidence="6 7" key="1">
    <citation type="submission" date="2024-09" db="EMBL/GenBank/DDBJ databases">
        <title>Draft genome sequence of multifaceted antimicrobials producing Streptomyces sp. strain FH1.</title>
        <authorList>
            <person name="Hassan F."/>
            <person name="Ali H."/>
            <person name="Hassan N."/>
            <person name="Nawaz A."/>
        </authorList>
    </citation>
    <scope>NUCLEOTIDE SEQUENCE [LARGE SCALE GENOMIC DNA]</scope>
    <source>
        <strain evidence="6 7">FH1</strain>
    </source>
</reference>
<dbReference type="InterPro" id="IPR013785">
    <property type="entry name" value="Aldolase_TIM"/>
</dbReference>
<dbReference type="InterPro" id="IPR050377">
    <property type="entry name" value="Radical_SAM_PqqE_MftC-like"/>
</dbReference>
<dbReference type="CDD" id="cd01335">
    <property type="entry name" value="Radical_SAM"/>
    <property type="match status" value="1"/>
</dbReference>
<dbReference type="InterPro" id="IPR023885">
    <property type="entry name" value="4Fe4S-binding_SPASM_dom"/>
</dbReference>
<proteinExistence type="predicted"/>
<evidence type="ECO:0000256" key="3">
    <source>
        <dbReference type="ARBA" id="ARBA00023004"/>
    </source>
</evidence>
<evidence type="ECO:0000256" key="4">
    <source>
        <dbReference type="ARBA" id="ARBA00023014"/>
    </source>
</evidence>
<evidence type="ECO:0000313" key="7">
    <source>
        <dbReference type="Proteomes" id="UP001577267"/>
    </source>
</evidence>
<dbReference type="SFLD" id="SFLDG01386">
    <property type="entry name" value="main_SPASM_domain-containing"/>
    <property type="match status" value="1"/>
</dbReference>
<dbReference type="SFLD" id="SFLDF00365">
    <property type="entry name" value="thuricin_CD_(TrnCD-like)"/>
    <property type="match status" value="1"/>
</dbReference>
<dbReference type="Proteomes" id="UP001577267">
    <property type="component" value="Unassembled WGS sequence"/>
</dbReference>
<feature type="domain" description="Radical SAM core" evidence="5">
    <location>
        <begin position="13"/>
        <end position="219"/>
    </location>
</feature>
<keyword evidence="7" id="KW-1185">Reference proteome</keyword>
<evidence type="ECO:0000313" key="6">
    <source>
        <dbReference type="EMBL" id="MFB4194177.1"/>
    </source>
</evidence>
<dbReference type="PROSITE" id="PS51918">
    <property type="entry name" value="RADICAL_SAM"/>
    <property type="match status" value="1"/>
</dbReference>
<sequence length="303" mass="32395">MTITEVSPTAQNESPTKFLWLDITRKCQLECAHCYNSSGPEGDHGSMSQEDWFTLLDQAADAGVSAVQLIGGEVTMHPHGKEIAAHALGLGLQVEVYSNLVHIAPEWWTLLQHEGASLATSYYSASAREHNTMTRRPSHGRTRANIVRALKLGIPLRVGIVSNDKERAAEAEAELRAIGVQRIGIDHIRPYGRGAAEPSPDTSGLCGNCGDGCASIGPNGQVAPCVFSTWMEIGNVQQAPLAAILSGDKMIQATAAIRGDVTMAKCQPDCQPHCVPNNPCDPRCEPNAACRPGTPPSDCQPRN</sequence>
<organism evidence="6 7">
    <name type="scientific">Streptomyces carpaticus</name>
    <dbReference type="NCBI Taxonomy" id="285558"/>
    <lineage>
        <taxon>Bacteria</taxon>
        <taxon>Bacillati</taxon>
        <taxon>Actinomycetota</taxon>
        <taxon>Actinomycetes</taxon>
        <taxon>Kitasatosporales</taxon>
        <taxon>Streptomycetaceae</taxon>
        <taxon>Streptomyces</taxon>
    </lineage>
</organism>
<keyword evidence="4" id="KW-0411">Iron-sulfur</keyword>
<evidence type="ECO:0000259" key="5">
    <source>
        <dbReference type="PROSITE" id="PS51918"/>
    </source>
</evidence>
<accession>A0ABV4ZJ61</accession>
<dbReference type="Gene3D" id="3.20.20.70">
    <property type="entry name" value="Aldolase class I"/>
    <property type="match status" value="1"/>
</dbReference>